<evidence type="ECO:0000256" key="2">
    <source>
        <dbReference type="ARBA" id="ARBA00022553"/>
    </source>
</evidence>
<dbReference type="Pfam" id="PF16197">
    <property type="entry name" value="KAsynt_C_assoc"/>
    <property type="match status" value="1"/>
</dbReference>
<dbReference type="InterPro" id="IPR057326">
    <property type="entry name" value="KR_dom"/>
</dbReference>
<dbReference type="PATRIC" id="fig|989403.3.peg.4474"/>
<reference evidence="6 7" key="1">
    <citation type="journal article" date="2016" name="Front. Microbiol.">
        <title>Comparative Genomic Analysis Reveals a Diverse Repertoire of Genes Involved in Prokaryote-Eukaryote Interactions within the Pseudovibrio Genus.</title>
        <authorList>
            <person name="Romano S."/>
            <person name="Fernandez-Guerra A."/>
            <person name="Reen F.J."/>
            <person name="Glockner F.O."/>
            <person name="Crowley S.P."/>
            <person name="O'Sullivan O."/>
            <person name="Cotter P.D."/>
            <person name="Adams C."/>
            <person name="Dobson A.D."/>
            <person name="O'Gara F."/>
        </authorList>
    </citation>
    <scope>NUCLEOTIDE SEQUENCE [LARGE SCALE GENOMIC DNA]</scope>
    <source>
        <strain evidence="6 7">Ad2</strain>
    </source>
</reference>
<keyword evidence="2" id="KW-0597">Phosphoprotein</keyword>
<protein>
    <submittedName>
        <fullName evidence="6">Polyketide synthase PksL</fullName>
    </submittedName>
</protein>
<name>A0A161V0C5_9HYPH</name>
<dbReference type="InterPro" id="IPR032821">
    <property type="entry name" value="PKS_assoc"/>
</dbReference>
<dbReference type="SMART" id="SM00822">
    <property type="entry name" value="PKS_KR"/>
    <property type="match status" value="1"/>
</dbReference>
<dbReference type="InterPro" id="IPR016039">
    <property type="entry name" value="Thiolase-like"/>
</dbReference>
<dbReference type="Pfam" id="PF00550">
    <property type="entry name" value="PP-binding"/>
    <property type="match status" value="2"/>
</dbReference>
<dbReference type="Pfam" id="PF02801">
    <property type="entry name" value="Ketoacyl-synt_C"/>
    <property type="match status" value="1"/>
</dbReference>
<dbReference type="InterPro" id="IPR013968">
    <property type="entry name" value="PKS_KR"/>
</dbReference>
<dbReference type="Gene3D" id="3.40.47.10">
    <property type="match status" value="1"/>
</dbReference>
<dbReference type="InterPro" id="IPR014030">
    <property type="entry name" value="Ketoacyl_synth_N"/>
</dbReference>
<dbReference type="GO" id="GO:0004312">
    <property type="term" value="F:fatty acid synthase activity"/>
    <property type="evidence" value="ECO:0007669"/>
    <property type="project" value="TreeGrafter"/>
</dbReference>
<dbReference type="Pfam" id="PF08659">
    <property type="entry name" value="KR"/>
    <property type="match status" value="1"/>
</dbReference>
<dbReference type="EMBL" id="LMCB01000125">
    <property type="protein sequence ID" value="KZL09094.1"/>
    <property type="molecule type" value="Genomic_DNA"/>
</dbReference>
<evidence type="ECO:0000313" key="7">
    <source>
        <dbReference type="Proteomes" id="UP000076577"/>
    </source>
</evidence>
<dbReference type="Gene3D" id="1.10.1200.10">
    <property type="entry name" value="ACP-like"/>
    <property type="match status" value="2"/>
</dbReference>
<dbReference type="InterPro" id="IPR000073">
    <property type="entry name" value="AB_hydrolase_1"/>
</dbReference>
<evidence type="ECO:0000256" key="1">
    <source>
        <dbReference type="ARBA" id="ARBA00022450"/>
    </source>
</evidence>
<evidence type="ECO:0000256" key="3">
    <source>
        <dbReference type="ARBA" id="ARBA00022679"/>
    </source>
</evidence>
<dbReference type="Gene3D" id="3.40.50.1820">
    <property type="entry name" value="alpha/beta hydrolase"/>
    <property type="match status" value="1"/>
</dbReference>
<accession>A0A161V0C5</accession>
<dbReference type="SUPFAM" id="SSF53474">
    <property type="entry name" value="alpha/beta-Hydrolases"/>
    <property type="match status" value="1"/>
</dbReference>
<dbReference type="PANTHER" id="PTHR43775:SF37">
    <property type="entry name" value="SI:DKEY-61P9.11"/>
    <property type="match status" value="1"/>
</dbReference>
<dbReference type="Gene3D" id="3.30.70.3290">
    <property type="match status" value="1"/>
</dbReference>
<dbReference type="PROSITE" id="PS00012">
    <property type="entry name" value="PHOSPHOPANTETHEINE"/>
    <property type="match status" value="1"/>
</dbReference>
<dbReference type="PROSITE" id="PS50075">
    <property type="entry name" value="CARRIER"/>
    <property type="match status" value="1"/>
</dbReference>
<dbReference type="GO" id="GO:0005737">
    <property type="term" value="C:cytoplasm"/>
    <property type="evidence" value="ECO:0007669"/>
    <property type="project" value="TreeGrafter"/>
</dbReference>
<dbReference type="CDD" id="cd00833">
    <property type="entry name" value="PKS"/>
    <property type="match status" value="1"/>
</dbReference>
<dbReference type="PROSITE" id="PS52004">
    <property type="entry name" value="KS3_2"/>
    <property type="match status" value="1"/>
</dbReference>
<dbReference type="SMART" id="SM00825">
    <property type="entry name" value="PKS_KS"/>
    <property type="match status" value="1"/>
</dbReference>
<dbReference type="PANTHER" id="PTHR43775">
    <property type="entry name" value="FATTY ACID SYNTHASE"/>
    <property type="match status" value="1"/>
</dbReference>
<dbReference type="SMART" id="SM00823">
    <property type="entry name" value="PKS_PP"/>
    <property type="match status" value="2"/>
</dbReference>
<evidence type="ECO:0000259" key="5">
    <source>
        <dbReference type="PROSITE" id="PS52004"/>
    </source>
</evidence>
<keyword evidence="7" id="KW-1185">Reference proteome</keyword>
<dbReference type="InterPro" id="IPR006162">
    <property type="entry name" value="Ppantetheine_attach_site"/>
</dbReference>
<evidence type="ECO:0000259" key="4">
    <source>
        <dbReference type="PROSITE" id="PS50075"/>
    </source>
</evidence>
<organism evidence="6 7">
    <name type="scientific">Pseudovibrio axinellae</name>
    <dbReference type="NCBI Taxonomy" id="989403"/>
    <lineage>
        <taxon>Bacteria</taxon>
        <taxon>Pseudomonadati</taxon>
        <taxon>Pseudomonadota</taxon>
        <taxon>Alphaproteobacteria</taxon>
        <taxon>Hyphomicrobiales</taxon>
        <taxon>Stappiaceae</taxon>
        <taxon>Pseudovibrio</taxon>
    </lineage>
</organism>
<dbReference type="GO" id="GO:0071770">
    <property type="term" value="P:DIM/DIP cell wall layer assembly"/>
    <property type="evidence" value="ECO:0007669"/>
    <property type="project" value="TreeGrafter"/>
</dbReference>
<feature type="domain" description="Ketosynthase family 3 (KS3)" evidence="5">
    <location>
        <begin position="164"/>
        <end position="587"/>
    </location>
</feature>
<dbReference type="InterPro" id="IPR036291">
    <property type="entry name" value="NAD(P)-bd_dom_sf"/>
</dbReference>
<sequence length="2073" mass="223240">MGVSSQTATPGNSAYEWVRADVVRAICKETGLSPQDMSDETSFQDVGVESVLSVAVVETLESTYGPLSKALLFEFSTVGKLTAHLVTVSGAIEEQAQESQSALVHAEKELTQTTPPTFSSEEGGIVPDVFQSISTPKPEVGDHTAKVVPTIIPAPSRKNTAEDDDAIAIVGMAGQFPDADSIESFWEHLLEGADNISVIPERLWDWQEFWEERAGHPGKSYSKWGGFLPDHRLFDPMFFRMSKLEAEAIDPQERVFLETVYLALEDAQSTRKKRDGKRCGLYVAIMWGSYQHYGSMDASAGASYATIANRASFALDLTGPSIPIDTMCSGSLTTLHMAAQSIRNGECEMAVAGGVNLTTHPNKYFVLSKTGFAAADGRCKPFSSDADGYVPSEGSGALVLKKLSDARKDGDKVYAILRSSAVNHGGAVNNLTMPNVDSQEELIETSFTGTDITPDQIGYVEAHAPGTSLGDPIEVRALSNVFGRQGMTAGDVAIGSVKSNIGHLESAAGVASVVKVIQQMRNRQLVPSIHAETRNPNINFDVSPFALQESLSAWTPVLNKTGVEEPLRAMINCFGAGGTNAHALLEAGQTRPDLALAGEDAPQLFLFSARTKTARHALLVRMRKALAAHDARHDSPRAQELAHAVYQAVAEASGVDRKHLEQDDSLSDLLNDPAKWQALPAALAQTSGVWPTTDELAGMKTVLELSELIQRIAIPDFVPAGERWERAYFQGLAKATQTGRDPQQERVAIVARDLEELKTILDELITGSEKASGYSASGTATPKDTVRLRGELTEGYVHELTANRRLEKLAKLWVKGLSVNWASAFPVSPLRVDLPLYPFDHEICWAPQERPDASWQTPRGVVTVAPGAVLDLKRSLSDDQLFFSLEKSDQYSEQIQTLAEMARLVLEGAALPAVAQIEQWADLTASSIPDSILIKRRADGGVVALAQCDGHPAAEMVVRSGYATHTVSAAPVSKMIEQAEASGGALGNQAQVVQGGVVSRLRLTREGDHAGLMQAVTDVARSLGEVGHEPLLLGQLCQITELPKEGWICLTSASEDQAGDAEQEAFIFNNEHQLVAHFSRVVYGLRPQVAPLRPQVRQFEEQWNLLPALPKRALERDRKLLVIAPTDADIQASDELFAVSQKQVITYQRKGISQLQENGHWVLNVDDMAACKACFQLFDDPDAVVFVSSSDPAMATVELSLIHALSREMIHRNLFRRSGFNFHVVTRGALMGDGAEAGEVRPSAIPGYLRTLRRETNGQIFLADFDPSSALATLPKDQAMAFWRQAGEPKATEIAVRGNSVYGPTVEEVPHGSIPSAAFSHNGVYVLFGGNGTIGQRFSLELATQYGARLVWVSRSDLTEEASAVADRIRAAGGELTHVKADVSDAAAVQETLSQVETQYGRIDGVLNLTMVRDIRRIADLPEEMMPELIKSKMEGTDNIIAACASVQPGFVLLFSSIDVFVGSVGWSAYTAACSYQVSASWKARQSSLPVHVINWGFWEGIDDDIAANLAEKGIGLLTVTDGLSATACALQSGNTAPVFTVASDEMLSRVGFKLLPKETANTAQSQSVPAPQQEAAVSIAPVFEPKAAPAPVPAQNQVQPVVVTAPVRAEPQGVEEQAGQMLGSLRNLFADILKLDPDALDPEADLLNYGVDSLIVVNIQTALEEQVGAIPTGVLLENSTLVQIAQAIARDHPEAARALLPDQPQVSTAAVAVEPAVAPQPVAQLQAPSPIRVLHQVPANDIEAFLHSYAESYDAKTLENESSEAARFVPTDDGSLQHAMVKTESGEVEVFSVGNGGTPIVMFSAVALTVPTWTPLLTSSLTQSHQLIVVHQPGYGLSAPVSECNNQRVAAITRKTLHQIGVTGPVHVFGSCLGSVPAMHFAADFPQDTASLTLFGAFHDASDLNAGDPSTMSSQEFAELAQTAVATLERDFDMVAKAEASASENSSEERDRAVAYVNACRALLMGSQKVNFLVALRYLNEMMSLSMMPVLERISCRCLCVVGNRDQIIEPRHSTEIASALKEAELVEIDRSGHFPYLTHPHDVLPVLRTFLDRTQASTSTESAQTLVSAHD</sequence>
<dbReference type="GO" id="GO:0006633">
    <property type="term" value="P:fatty acid biosynthetic process"/>
    <property type="evidence" value="ECO:0007669"/>
    <property type="project" value="TreeGrafter"/>
</dbReference>
<dbReference type="InterPro" id="IPR009081">
    <property type="entry name" value="PP-bd_ACP"/>
</dbReference>
<proteinExistence type="predicted"/>
<evidence type="ECO:0000313" key="6">
    <source>
        <dbReference type="EMBL" id="KZL09094.1"/>
    </source>
</evidence>
<dbReference type="SUPFAM" id="SSF47336">
    <property type="entry name" value="ACP-like"/>
    <property type="match status" value="2"/>
</dbReference>
<dbReference type="InterPro" id="IPR029058">
    <property type="entry name" value="AB_hydrolase_fold"/>
</dbReference>
<dbReference type="InterPro" id="IPR014031">
    <property type="entry name" value="Ketoacyl_synth_C"/>
</dbReference>
<dbReference type="SUPFAM" id="SSF51735">
    <property type="entry name" value="NAD(P)-binding Rossmann-fold domains"/>
    <property type="match status" value="2"/>
</dbReference>
<dbReference type="InterPro" id="IPR020806">
    <property type="entry name" value="PKS_PP-bd"/>
</dbReference>
<dbReference type="InterPro" id="IPR036736">
    <property type="entry name" value="ACP-like_sf"/>
</dbReference>
<dbReference type="GO" id="GO:0031177">
    <property type="term" value="F:phosphopantetheine binding"/>
    <property type="evidence" value="ECO:0007669"/>
    <property type="project" value="InterPro"/>
</dbReference>
<dbReference type="Pfam" id="PF00109">
    <property type="entry name" value="ketoacyl-synt"/>
    <property type="match status" value="1"/>
</dbReference>
<dbReference type="Pfam" id="PF00561">
    <property type="entry name" value="Abhydrolase_1"/>
    <property type="match status" value="1"/>
</dbReference>
<dbReference type="Proteomes" id="UP000076577">
    <property type="component" value="Unassembled WGS sequence"/>
</dbReference>
<feature type="domain" description="Carrier" evidence="4">
    <location>
        <begin position="1617"/>
        <end position="1693"/>
    </location>
</feature>
<dbReference type="InterPro" id="IPR050091">
    <property type="entry name" value="PKS_NRPS_Biosynth_Enz"/>
</dbReference>
<dbReference type="OrthoDB" id="9778690at2"/>
<dbReference type="InterPro" id="IPR020841">
    <property type="entry name" value="PKS_Beta-ketoAc_synthase_dom"/>
</dbReference>
<gene>
    <name evidence="6" type="primary">pksL</name>
    <name evidence="6" type="ORF">PsAD2_04098</name>
</gene>
<dbReference type="GO" id="GO:0005886">
    <property type="term" value="C:plasma membrane"/>
    <property type="evidence" value="ECO:0007669"/>
    <property type="project" value="TreeGrafter"/>
</dbReference>
<dbReference type="SUPFAM" id="SSF53901">
    <property type="entry name" value="Thiolase-like"/>
    <property type="match status" value="1"/>
</dbReference>
<dbReference type="RefSeq" id="WP_068010119.1">
    <property type="nucleotide sequence ID" value="NZ_FOFM01000020.1"/>
</dbReference>
<keyword evidence="1" id="KW-0596">Phosphopantetheine</keyword>
<comment type="caution">
    <text evidence="6">The sequence shown here is derived from an EMBL/GenBank/DDBJ whole genome shotgun (WGS) entry which is preliminary data.</text>
</comment>
<keyword evidence="3" id="KW-0808">Transferase</keyword>
<dbReference type="Gene3D" id="3.40.50.720">
    <property type="entry name" value="NAD(P)-binding Rossmann-like Domain"/>
    <property type="match status" value="1"/>
</dbReference>
<dbReference type="STRING" id="989403.SAMN05421798_1205"/>